<organism evidence="2 3">
    <name type="scientific">Hermanssonia centrifuga</name>
    <dbReference type="NCBI Taxonomy" id="98765"/>
    <lineage>
        <taxon>Eukaryota</taxon>
        <taxon>Fungi</taxon>
        <taxon>Dikarya</taxon>
        <taxon>Basidiomycota</taxon>
        <taxon>Agaricomycotina</taxon>
        <taxon>Agaricomycetes</taxon>
        <taxon>Polyporales</taxon>
        <taxon>Meruliaceae</taxon>
        <taxon>Hermanssonia</taxon>
    </lineage>
</organism>
<comment type="caution">
    <text evidence="2">The sequence shown here is derived from an EMBL/GenBank/DDBJ whole genome shotgun (WGS) entry which is preliminary data.</text>
</comment>
<proteinExistence type="predicted"/>
<dbReference type="Proteomes" id="UP000186601">
    <property type="component" value="Unassembled WGS sequence"/>
</dbReference>
<dbReference type="STRING" id="98765.A0A2R6RZT2"/>
<evidence type="ECO:0000256" key="1">
    <source>
        <dbReference type="SAM" id="MobiDB-lite"/>
    </source>
</evidence>
<protein>
    <submittedName>
        <fullName evidence="2">Uncharacterized protein</fullName>
    </submittedName>
</protein>
<evidence type="ECO:0000313" key="2">
    <source>
        <dbReference type="EMBL" id="PSS35489.1"/>
    </source>
</evidence>
<feature type="region of interest" description="Disordered" evidence="1">
    <location>
        <begin position="1"/>
        <end position="40"/>
    </location>
</feature>
<dbReference type="AlphaFoldDB" id="A0A2R6RZT2"/>
<gene>
    <name evidence="2" type="ORF">PHLCEN_2v1644</name>
</gene>
<dbReference type="OrthoDB" id="3366194at2759"/>
<accession>A0A2R6RZT2</accession>
<feature type="region of interest" description="Disordered" evidence="1">
    <location>
        <begin position="205"/>
        <end position="253"/>
    </location>
</feature>
<name>A0A2R6RZT2_9APHY</name>
<feature type="compositionally biased region" description="Polar residues" evidence="1">
    <location>
        <begin position="211"/>
        <end position="233"/>
    </location>
</feature>
<reference evidence="2 3" key="1">
    <citation type="submission" date="2018-02" db="EMBL/GenBank/DDBJ databases">
        <title>Genome sequence of the basidiomycete white-rot fungus Phlebia centrifuga.</title>
        <authorList>
            <person name="Granchi Z."/>
            <person name="Peng M."/>
            <person name="de Vries R.P."/>
            <person name="Hilden K."/>
            <person name="Makela M.R."/>
            <person name="Grigoriev I."/>
            <person name="Riley R."/>
        </authorList>
    </citation>
    <scope>NUCLEOTIDE SEQUENCE [LARGE SCALE GENOMIC DNA]</scope>
    <source>
        <strain evidence="2 3">FBCC195</strain>
    </source>
</reference>
<feature type="compositionally biased region" description="Polar residues" evidence="1">
    <location>
        <begin position="1"/>
        <end position="13"/>
    </location>
</feature>
<keyword evidence="3" id="KW-1185">Reference proteome</keyword>
<feature type="compositionally biased region" description="Polar residues" evidence="1">
    <location>
        <begin position="242"/>
        <end position="253"/>
    </location>
</feature>
<feature type="compositionally biased region" description="Polar residues" evidence="1">
    <location>
        <begin position="21"/>
        <end position="40"/>
    </location>
</feature>
<dbReference type="EMBL" id="MLYV02000126">
    <property type="protein sequence ID" value="PSS35489.1"/>
    <property type="molecule type" value="Genomic_DNA"/>
</dbReference>
<evidence type="ECO:0000313" key="3">
    <source>
        <dbReference type="Proteomes" id="UP000186601"/>
    </source>
</evidence>
<sequence>MRGNPEETQQITDNVGIVVTAPSSPDTKGSPNGSQRRFPSTFLKSGTYKCHTRAADNIPTNLSETLATQASPSYASRPASNFQTTMESLDLPEPGPAYFAARRALWLKPTSSTPVHSELPARLQELLDEEGPLDSDAIWRRGLEKVWKGVIGGGVLKRRLPLRYLVRFLWGPIIKVLQAGWIRDGTWPQGYPAPEPDDELTLQEDRLAMPATTSSHYSSQLTTPMDQTTTSGTPGEHAGVTVQGQPSGLVGQS</sequence>